<protein>
    <submittedName>
        <fullName evidence="2">Uncharacterized protein</fullName>
    </submittedName>
</protein>
<accession>A0ABD3ERY0</accession>
<feature type="region of interest" description="Disordered" evidence="1">
    <location>
        <begin position="43"/>
        <end position="82"/>
    </location>
</feature>
<dbReference type="EMBL" id="JBIMZQ010000067">
    <property type="protein sequence ID" value="KAL3657203.1"/>
    <property type="molecule type" value="Genomic_DNA"/>
</dbReference>
<sequence length="225" mass="25572">MADRDSELLAVCSFLNDLTLDEVMRYGPDEALFEVESTCSEVGSLDEPSVTGTTSDEDVGSDVELHSIKSPQKRKRKQKTEAVRVRQRVYDKKCRHKKKTMNHVFRGVFISVLKDFIVLMQVRLLKTEHETKLFCLAKKNGDDMPSGETARLQVELNHGAIESIKNTAKDWRRHKNGDTGKCFLKAHAEEIQSLLDNLVELGKQLNVATGELLWRLEEKTTGVWV</sequence>
<organism evidence="2 3">
    <name type="scientific">Phytophthora oleae</name>
    <dbReference type="NCBI Taxonomy" id="2107226"/>
    <lineage>
        <taxon>Eukaryota</taxon>
        <taxon>Sar</taxon>
        <taxon>Stramenopiles</taxon>
        <taxon>Oomycota</taxon>
        <taxon>Peronosporomycetes</taxon>
        <taxon>Peronosporales</taxon>
        <taxon>Peronosporaceae</taxon>
        <taxon>Phytophthora</taxon>
    </lineage>
</organism>
<dbReference type="AlphaFoldDB" id="A0ABD3ERY0"/>
<proteinExistence type="predicted"/>
<name>A0ABD3ERY0_9STRA</name>
<evidence type="ECO:0000313" key="2">
    <source>
        <dbReference type="EMBL" id="KAL3657203.1"/>
    </source>
</evidence>
<evidence type="ECO:0000313" key="3">
    <source>
        <dbReference type="Proteomes" id="UP001632037"/>
    </source>
</evidence>
<comment type="caution">
    <text evidence="2">The sequence shown here is derived from an EMBL/GenBank/DDBJ whole genome shotgun (WGS) entry which is preliminary data.</text>
</comment>
<reference evidence="2 3" key="1">
    <citation type="submission" date="2024-09" db="EMBL/GenBank/DDBJ databases">
        <title>Genome sequencing and assembly of Phytophthora oleae, isolate VK10A, causative agent of rot of olive drupes.</title>
        <authorList>
            <person name="Conti Taguali S."/>
            <person name="Riolo M."/>
            <person name="La Spada F."/>
            <person name="Cacciola S.O."/>
            <person name="Dionisio G."/>
        </authorList>
    </citation>
    <scope>NUCLEOTIDE SEQUENCE [LARGE SCALE GENOMIC DNA]</scope>
    <source>
        <strain evidence="2 3">VK10A</strain>
    </source>
</reference>
<evidence type="ECO:0000256" key="1">
    <source>
        <dbReference type="SAM" id="MobiDB-lite"/>
    </source>
</evidence>
<dbReference type="Proteomes" id="UP001632037">
    <property type="component" value="Unassembled WGS sequence"/>
</dbReference>
<gene>
    <name evidence="2" type="ORF">V7S43_017863</name>
</gene>
<keyword evidence="3" id="KW-1185">Reference proteome</keyword>